<sequence length="104" mass="11709">MKEVDDENNNVASQIKASIYLTVSKLIDEELKATDPALTSTPRFIASLVELVYLQAITLGEDLESFAQHGGRKIINPSDLYMVTRRNDALTDFLRQCESEMTKE</sequence>
<evidence type="ECO:0000256" key="3">
    <source>
        <dbReference type="ARBA" id="ARBA00023125"/>
    </source>
</evidence>
<proteinExistence type="inferred from homology"/>
<evidence type="ECO:0000256" key="2">
    <source>
        <dbReference type="ARBA" id="ARBA00022763"/>
    </source>
</evidence>
<dbReference type="RefSeq" id="XP_018987047.1">
    <property type="nucleotide sequence ID" value="XM_019126833.1"/>
</dbReference>
<protein>
    <recommendedName>
        <fullName evidence="7">MHF histone-fold complex subunit 1</fullName>
    </recommendedName>
</protein>
<dbReference type="GO" id="GO:0031297">
    <property type="term" value="P:replication fork processing"/>
    <property type="evidence" value="ECO:0007669"/>
    <property type="project" value="TreeGrafter"/>
</dbReference>
<dbReference type="GO" id="GO:0046982">
    <property type="term" value="F:protein heterodimerization activity"/>
    <property type="evidence" value="ECO:0007669"/>
    <property type="project" value="InterPro"/>
</dbReference>
<dbReference type="Pfam" id="PF15630">
    <property type="entry name" value="CENP-S"/>
    <property type="match status" value="1"/>
</dbReference>
<dbReference type="GO" id="GO:0071821">
    <property type="term" value="C:FANCM-MHF complex"/>
    <property type="evidence" value="ECO:0007669"/>
    <property type="project" value="InterPro"/>
</dbReference>
<evidence type="ECO:0000256" key="1">
    <source>
        <dbReference type="ARBA" id="ARBA00006612"/>
    </source>
</evidence>
<dbReference type="EMBL" id="KV454427">
    <property type="protein sequence ID" value="ODQ81719.1"/>
    <property type="molecule type" value="Genomic_DNA"/>
</dbReference>
<keyword evidence="3" id="KW-0238">DNA-binding</keyword>
<dbReference type="Proteomes" id="UP000094336">
    <property type="component" value="Unassembled WGS sequence"/>
</dbReference>
<evidence type="ECO:0000313" key="6">
    <source>
        <dbReference type="Proteomes" id="UP000094336"/>
    </source>
</evidence>
<dbReference type="PANTHER" id="PTHR22980:SF0">
    <property type="entry name" value="CENTROMERE PROTEIN S"/>
    <property type="match status" value="1"/>
</dbReference>
<comment type="similarity">
    <text evidence="1">Belongs to the TAF9 family. CENP-S/MHF1 subfamily.</text>
</comment>
<evidence type="ECO:0000256" key="4">
    <source>
        <dbReference type="ARBA" id="ARBA00023204"/>
    </source>
</evidence>
<name>A0A1E3QVN3_9ASCO</name>
<dbReference type="SUPFAM" id="SSF47113">
    <property type="entry name" value="Histone-fold"/>
    <property type="match status" value="1"/>
</dbReference>
<dbReference type="GO" id="GO:0006281">
    <property type="term" value="P:DNA repair"/>
    <property type="evidence" value="ECO:0007669"/>
    <property type="project" value="UniProtKB-KW"/>
</dbReference>
<dbReference type="STRING" id="984486.A0A1E3QVN3"/>
<dbReference type="GeneID" id="30144687"/>
<dbReference type="GO" id="GO:0003682">
    <property type="term" value="F:chromatin binding"/>
    <property type="evidence" value="ECO:0007669"/>
    <property type="project" value="TreeGrafter"/>
</dbReference>
<dbReference type="InterPro" id="IPR029003">
    <property type="entry name" value="CENP-S/Mhf1"/>
</dbReference>
<keyword evidence="4" id="KW-0234">DNA repair</keyword>
<evidence type="ECO:0008006" key="7">
    <source>
        <dbReference type="Google" id="ProtNLM"/>
    </source>
</evidence>
<dbReference type="Gene3D" id="1.10.20.10">
    <property type="entry name" value="Histone, subunit A"/>
    <property type="match status" value="1"/>
</dbReference>
<dbReference type="PANTHER" id="PTHR22980">
    <property type="entry name" value="CORTISTATIN"/>
    <property type="match status" value="1"/>
</dbReference>
<dbReference type="CDD" id="cd22919">
    <property type="entry name" value="HFD_CENP-S"/>
    <property type="match status" value="1"/>
</dbReference>
<organism evidence="5 6">
    <name type="scientific">Babjeviella inositovora NRRL Y-12698</name>
    <dbReference type="NCBI Taxonomy" id="984486"/>
    <lineage>
        <taxon>Eukaryota</taxon>
        <taxon>Fungi</taxon>
        <taxon>Dikarya</taxon>
        <taxon>Ascomycota</taxon>
        <taxon>Saccharomycotina</taxon>
        <taxon>Pichiomycetes</taxon>
        <taxon>Serinales incertae sedis</taxon>
        <taxon>Babjeviella</taxon>
    </lineage>
</organism>
<accession>A0A1E3QVN3</accession>
<dbReference type="AlphaFoldDB" id="A0A1E3QVN3"/>
<dbReference type="GO" id="GO:0003677">
    <property type="term" value="F:DNA binding"/>
    <property type="evidence" value="ECO:0007669"/>
    <property type="project" value="UniProtKB-KW"/>
</dbReference>
<dbReference type="OrthoDB" id="1872155at2759"/>
<keyword evidence="6" id="KW-1185">Reference proteome</keyword>
<evidence type="ECO:0000313" key="5">
    <source>
        <dbReference type="EMBL" id="ODQ81719.1"/>
    </source>
</evidence>
<dbReference type="GO" id="GO:0000712">
    <property type="term" value="P:resolution of meiotic recombination intermediates"/>
    <property type="evidence" value="ECO:0007669"/>
    <property type="project" value="TreeGrafter"/>
</dbReference>
<dbReference type="InterPro" id="IPR009072">
    <property type="entry name" value="Histone-fold"/>
</dbReference>
<keyword evidence="2" id="KW-0227">DNA damage</keyword>
<reference evidence="6" key="1">
    <citation type="submission" date="2016-05" db="EMBL/GenBank/DDBJ databases">
        <title>Comparative genomics of biotechnologically important yeasts.</title>
        <authorList>
            <consortium name="DOE Joint Genome Institute"/>
            <person name="Riley R."/>
            <person name="Haridas S."/>
            <person name="Wolfe K.H."/>
            <person name="Lopes M.R."/>
            <person name="Hittinger C.T."/>
            <person name="Goker M."/>
            <person name="Salamov A."/>
            <person name="Wisecaver J."/>
            <person name="Long T.M."/>
            <person name="Aerts A.L."/>
            <person name="Barry K."/>
            <person name="Choi C."/>
            <person name="Clum A."/>
            <person name="Coughlan A.Y."/>
            <person name="Deshpande S."/>
            <person name="Douglass A.P."/>
            <person name="Hanson S.J."/>
            <person name="Klenk H.-P."/>
            <person name="Labutti K."/>
            <person name="Lapidus A."/>
            <person name="Lindquist E."/>
            <person name="Lipzen A."/>
            <person name="Meier-Kolthoff J.P."/>
            <person name="Ohm R.A."/>
            <person name="Otillar R.P."/>
            <person name="Pangilinan J."/>
            <person name="Peng Y."/>
            <person name="Rokas A."/>
            <person name="Rosa C.A."/>
            <person name="Scheuner C."/>
            <person name="Sibirny A.A."/>
            <person name="Slot J.C."/>
            <person name="Stielow J.B."/>
            <person name="Sun H."/>
            <person name="Kurtzman C.P."/>
            <person name="Blackwell M."/>
            <person name="Grigoriev I.V."/>
            <person name="Jeffries T.W."/>
        </authorList>
    </citation>
    <scope>NUCLEOTIDE SEQUENCE [LARGE SCALE GENOMIC DNA]</scope>
    <source>
        <strain evidence="6">NRRL Y-12698</strain>
    </source>
</reference>
<gene>
    <name evidence="5" type="ORF">BABINDRAFT_110730</name>
</gene>